<sequence>MASIPLLAACGETADKTAPKLMLEKVWQERLVTPWPALPGRVRLVGDAVVMVDGTGTENARVCCFGAADGARKWVIDGKKPMSVPELGTVWVCAVGPGFLGNSPTLVQRPAVRPAGDVLPVSVASTPRGTTTSGVVGVDVRTGDPVWGFRAVATPSNDRTMVTAVAESVVLATVSAPFGPGWPSNAQSPTTIALDAKTGAELWRDADVVGVSGDGNSVVVAKRATGFWQLEVRDARTGKARWTGTHQSRGPHEHKGTAADHTVLQHADRTDVDVIRLSDGKPLVFDTDSVPGVVASDPPLLVWDSGPAWWAKGPNGFVTLALPEGSPTKGKHRPKGLEFTATYGVGPYIWGVYQDTQESQENDRLVGTIAVDRTGAPCSPNLQGVALADVSEKWLVVGRAGYVEVHRVKPA</sequence>
<dbReference type="Proteomes" id="UP000295060">
    <property type="component" value="Unassembled WGS sequence"/>
</dbReference>
<keyword evidence="2" id="KW-1185">Reference proteome</keyword>
<reference evidence="1 2" key="1">
    <citation type="submission" date="2019-03" db="EMBL/GenBank/DDBJ databases">
        <title>Genomic Encyclopedia of Type Strains, Phase III (KMG-III): the genomes of soil and plant-associated and newly described type strains.</title>
        <authorList>
            <person name="Whitman W."/>
        </authorList>
    </citation>
    <scope>NUCLEOTIDE SEQUENCE [LARGE SCALE GENOMIC DNA]</scope>
    <source>
        <strain evidence="1 2">VKMAc-2574</strain>
    </source>
</reference>
<protein>
    <submittedName>
        <fullName evidence="1">Pyrroloquinoline-quinone binding quinoprotein</fullName>
    </submittedName>
</protein>
<evidence type="ECO:0000313" key="2">
    <source>
        <dbReference type="Proteomes" id="UP000295060"/>
    </source>
</evidence>
<comment type="caution">
    <text evidence="1">The sequence shown here is derived from an EMBL/GenBank/DDBJ whole genome shotgun (WGS) entry which is preliminary data.</text>
</comment>
<evidence type="ECO:0000313" key="1">
    <source>
        <dbReference type="EMBL" id="TDW90543.1"/>
    </source>
</evidence>
<accession>A0ABY2FGN6</accession>
<gene>
    <name evidence="1" type="ORF">EV137_4363</name>
</gene>
<proteinExistence type="predicted"/>
<organism evidence="1 2">
    <name type="scientific">Kribbella pratensis</name>
    <dbReference type="NCBI Taxonomy" id="2512112"/>
    <lineage>
        <taxon>Bacteria</taxon>
        <taxon>Bacillati</taxon>
        <taxon>Actinomycetota</taxon>
        <taxon>Actinomycetes</taxon>
        <taxon>Propionibacteriales</taxon>
        <taxon>Kribbellaceae</taxon>
        <taxon>Kribbella</taxon>
    </lineage>
</organism>
<dbReference type="InterPro" id="IPR011047">
    <property type="entry name" value="Quinoprotein_ADH-like_sf"/>
</dbReference>
<dbReference type="EMBL" id="SODU01000002">
    <property type="protein sequence ID" value="TDW90543.1"/>
    <property type="molecule type" value="Genomic_DNA"/>
</dbReference>
<name>A0ABY2FGN6_9ACTN</name>
<dbReference type="SUPFAM" id="SSF50998">
    <property type="entry name" value="Quinoprotein alcohol dehydrogenase-like"/>
    <property type="match status" value="1"/>
</dbReference>
<dbReference type="RefSeq" id="WP_134130509.1">
    <property type="nucleotide sequence ID" value="NZ_SODU01000002.1"/>
</dbReference>